<keyword evidence="3" id="KW-1185">Reference proteome</keyword>
<dbReference type="STRING" id="58114.SAMN05216270_11324"/>
<feature type="transmembrane region" description="Helical" evidence="1">
    <location>
        <begin position="20"/>
        <end position="37"/>
    </location>
</feature>
<organism evidence="2 3">
    <name type="scientific">Glycomyces harbinensis</name>
    <dbReference type="NCBI Taxonomy" id="58114"/>
    <lineage>
        <taxon>Bacteria</taxon>
        <taxon>Bacillati</taxon>
        <taxon>Actinomycetota</taxon>
        <taxon>Actinomycetes</taxon>
        <taxon>Glycomycetales</taxon>
        <taxon>Glycomycetaceae</taxon>
        <taxon>Glycomyces</taxon>
    </lineage>
</organism>
<evidence type="ECO:0000256" key="1">
    <source>
        <dbReference type="SAM" id="Phobius"/>
    </source>
</evidence>
<evidence type="ECO:0000313" key="3">
    <source>
        <dbReference type="Proteomes" id="UP000198949"/>
    </source>
</evidence>
<keyword evidence="1" id="KW-0812">Transmembrane</keyword>
<feature type="transmembrane region" description="Helical" evidence="1">
    <location>
        <begin position="43"/>
        <end position="61"/>
    </location>
</feature>
<accession>A0A1G7A9U2</accession>
<evidence type="ECO:0008006" key="4">
    <source>
        <dbReference type="Google" id="ProtNLM"/>
    </source>
</evidence>
<reference evidence="3" key="1">
    <citation type="submission" date="2016-10" db="EMBL/GenBank/DDBJ databases">
        <authorList>
            <person name="Varghese N."/>
            <person name="Submissions S."/>
        </authorList>
    </citation>
    <scope>NUCLEOTIDE SEQUENCE [LARGE SCALE GENOMIC DNA]</scope>
    <source>
        <strain evidence="3">CGMCC 4.3516</strain>
    </source>
</reference>
<dbReference type="RefSeq" id="WP_091038916.1">
    <property type="nucleotide sequence ID" value="NZ_FNAD01000013.1"/>
</dbReference>
<keyword evidence="1" id="KW-0472">Membrane</keyword>
<dbReference type="AlphaFoldDB" id="A0A1G7A9U2"/>
<sequence length="258" mass="27455">MSGGQGPSNGDRFAVVSRRVVFVAGSALMIGGILAILSGRVALGITLLVVTLIAAMLRGLYTVQRGRRALAEHERAQAPAGSARGPGAPAPVDQVVAALTGMNGDGLPYRIDAARTPDGVRVDVQWKQQELRWQTLFVRGSRAYAWRMEVDLDPSAGTYKFIEHSGQASVKAAAGPTGATAYGNWTWQKGKTSHGTSASFVEGADGQVTVTGPAGPRTSWEGAVMIKPGDAKVPVFTVLRDHGWRPRLDWFGARMFEK</sequence>
<gene>
    <name evidence="2" type="ORF">SAMN05216270_11324</name>
</gene>
<dbReference type="EMBL" id="FNAD01000013">
    <property type="protein sequence ID" value="SDE11664.1"/>
    <property type="molecule type" value="Genomic_DNA"/>
</dbReference>
<protein>
    <recommendedName>
        <fullName evidence="4">DUF4178 domain-containing protein</fullName>
    </recommendedName>
</protein>
<keyword evidence="1" id="KW-1133">Transmembrane helix</keyword>
<name>A0A1G7A9U2_9ACTN</name>
<proteinExistence type="predicted"/>
<evidence type="ECO:0000313" key="2">
    <source>
        <dbReference type="EMBL" id="SDE11664.1"/>
    </source>
</evidence>
<dbReference type="OrthoDB" id="5145154at2"/>
<dbReference type="Proteomes" id="UP000198949">
    <property type="component" value="Unassembled WGS sequence"/>
</dbReference>